<dbReference type="EMBL" id="VDMD01000132">
    <property type="protein sequence ID" value="TRM55461.1"/>
    <property type="molecule type" value="Genomic_DNA"/>
</dbReference>
<keyword evidence="3" id="KW-1185">Reference proteome</keyword>
<dbReference type="OrthoDB" id="439993at2759"/>
<evidence type="ECO:0000313" key="3">
    <source>
        <dbReference type="Proteomes" id="UP000320762"/>
    </source>
</evidence>
<dbReference type="AlphaFoldDB" id="A0A550BSI7"/>
<evidence type="ECO:0000313" key="2">
    <source>
        <dbReference type="EMBL" id="TRM55461.1"/>
    </source>
</evidence>
<feature type="region of interest" description="Disordered" evidence="1">
    <location>
        <begin position="171"/>
        <end position="192"/>
    </location>
</feature>
<proteinExistence type="predicted"/>
<feature type="compositionally biased region" description="Basic and acidic residues" evidence="1">
    <location>
        <begin position="112"/>
        <end position="127"/>
    </location>
</feature>
<sequence>MDEDAVVGRDIYLEFMSQRLAIKRDAAGEGCVDAAQLEYGDKQRGSTLKFSGVGGDMGPWSAVKDPIREAFARAPYIKFTREEDSGLVGFSAPLSDEDIEKVKTLLPKMNDKPVTWERAGEEEEKRSSSSASKPPPKAHSPPQPDGDAATGIAGAGVEEDAEGVAAVGDAGRVGVGDEEGRDVQMAKNGGKRERAVEHVGSSLLHKALCAGGGRRICIVYGSRCVVLATQINGFCCVTKFEPAVTLITSSRRSRVLVPLSSLARLVSRYGNSFSHVRVHSPAPTSLDSLRSTAVGKPQHTACAQTLLFRPIYAPSPAIPV</sequence>
<feature type="compositionally biased region" description="Pro residues" evidence="1">
    <location>
        <begin position="133"/>
        <end position="144"/>
    </location>
</feature>
<dbReference type="STRING" id="97359.A0A550BSI7"/>
<comment type="caution">
    <text evidence="2">The sequence shown here is derived from an EMBL/GenBank/DDBJ whole genome shotgun (WGS) entry which is preliminary data.</text>
</comment>
<name>A0A550BSI7_9AGAR</name>
<evidence type="ECO:0000256" key="1">
    <source>
        <dbReference type="SAM" id="MobiDB-lite"/>
    </source>
</evidence>
<accession>A0A550BSI7</accession>
<gene>
    <name evidence="2" type="ORF">BD626DRAFT_62432</name>
</gene>
<feature type="region of interest" description="Disordered" evidence="1">
    <location>
        <begin position="112"/>
        <end position="151"/>
    </location>
</feature>
<dbReference type="Proteomes" id="UP000320762">
    <property type="component" value="Unassembled WGS sequence"/>
</dbReference>
<protein>
    <submittedName>
        <fullName evidence="2">Uncharacterized protein</fullName>
    </submittedName>
</protein>
<reference evidence="2 3" key="1">
    <citation type="journal article" date="2019" name="New Phytol.">
        <title>Comparative genomics reveals unique wood-decay strategies and fruiting body development in the Schizophyllaceae.</title>
        <authorList>
            <person name="Almasi E."/>
            <person name="Sahu N."/>
            <person name="Krizsan K."/>
            <person name="Balint B."/>
            <person name="Kovacs G.M."/>
            <person name="Kiss B."/>
            <person name="Cseklye J."/>
            <person name="Drula E."/>
            <person name="Henrissat B."/>
            <person name="Nagy I."/>
            <person name="Chovatia M."/>
            <person name="Adam C."/>
            <person name="LaButti K."/>
            <person name="Lipzen A."/>
            <person name="Riley R."/>
            <person name="Grigoriev I.V."/>
            <person name="Nagy L.G."/>
        </authorList>
    </citation>
    <scope>NUCLEOTIDE SEQUENCE [LARGE SCALE GENOMIC DNA]</scope>
    <source>
        <strain evidence="2 3">NL-1724</strain>
    </source>
</reference>
<organism evidence="2 3">
    <name type="scientific">Schizophyllum amplum</name>
    <dbReference type="NCBI Taxonomy" id="97359"/>
    <lineage>
        <taxon>Eukaryota</taxon>
        <taxon>Fungi</taxon>
        <taxon>Dikarya</taxon>
        <taxon>Basidiomycota</taxon>
        <taxon>Agaricomycotina</taxon>
        <taxon>Agaricomycetes</taxon>
        <taxon>Agaricomycetidae</taxon>
        <taxon>Agaricales</taxon>
        <taxon>Schizophyllaceae</taxon>
        <taxon>Schizophyllum</taxon>
    </lineage>
</organism>